<dbReference type="HOGENOM" id="CLU_894057_0_0_11"/>
<feature type="region of interest" description="Disordered" evidence="1">
    <location>
        <begin position="151"/>
        <end position="172"/>
    </location>
</feature>
<dbReference type="OrthoDB" id="3826074at2"/>
<dbReference type="AlphaFoldDB" id="D2AXB6"/>
<keyword evidence="2" id="KW-0812">Transmembrane</keyword>
<reference evidence="3 4" key="1">
    <citation type="journal article" date="2010" name="Stand. Genomic Sci.">
        <title>Complete genome sequence of Streptosporangium roseum type strain (NI 9100).</title>
        <authorList>
            <person name="Nolan M."/>
            <person name="Sikorski J."/>
            <person name="Jando M."/>
            <person name="Lucas S."/>
            <person name="Lapidus A."/>
            <person name="Glavina Del Rio T."/>
            <person name="Chen F."/>
            <person name="Tice H."/>
            <person name="Pitluck S."/>
            <person name="Cheng J.F."/>
            <person name="Chertkov O."/>
            <person name="Sims D."/>
            <person name="Meincke L."/>
            <person name="Brettin T."/>
            <person name="Han C."/>
            <person name="Detter J.C."/>
            <person name="Bruce D."/>
            <person name="Goodwin L."/>
            <person name="Land M."/>
            <person name="Hauser L."/>
            <person name="Chang Y.J."/>
            <person name="Jeffries C.D."/>
            <person name="Ivanova N."/>
            <person name="Mavromatis K."/>
            <person name="Mikhailova N."/>
            <person name="Chen A."/>
            <person name="Palaniappan K."/>
            <person name="Chain P."/>
            <person name="Rohde M."/>
            <person name="Goker M."/>
            <person name="Bristow J."/>
            <person name="Eisen J.A."/>
            <person name="Markowitz V."/>
            <person name="Hugenholtz P."/>
            <person name="Kyrpides N.C."/>
            <person name="Klenk H.P."/>
        </authorList>
    </citation>
    <scope>NUCLEOTIDE SEQUENCE [LARGE SCALE GENOMIC DNA]</scope>
    <source>
        <strain evidence="4">ATCC 12428 / DSM 43021 / JCM 3005 / NI 9100</strain>
    </source>
</reference>
<evidence type="ECO:0000256" key="1">
    <source>
        <dbReference type="SAM" id="MobiDB-lite"/>
    </source>
</evidence>
<name>D2AXB6_STRRD</name>
<gene>
    <name evidence="3" type="ordered locus">Sros_8193</name>
</gene>
<evidence type="ECO:0000313" key="4">
    <source>
        <dbReference type="Proteomes" id="UP000002029"/>
    </source>
</evidence>
<dbReference type="EMBL" id="CP001814">
    <property type="protein sequence ID" value="ACZ90843.1"/>
    <property type="molecule type" value="Genomic_DNA"/>
</dbReference>
<feature type="compositionally biased region" description="Low complexity" evidence="1">
    <location>
        <begin position="151"/>
        <end position="163"/>
    </location>
</feature>
<accession>D2AXB6</accession>
<evidence type="ECO:0000256" key="2">
    <source>
        <dbReference type="SAM" id="Phobius"/>
    </source>
</evidence>
<protein>
    <submittedName>
        <fullName evidence="3">Uncharacterized protein</fullName>
    </submittedName>
</protein>
<dbReference type="eggNOG" id="ENOG5031WXQ">
    <property type="taxonomic scope" value="Bacteria"/>
</dbReference>
<dbReference type="KEGG" id="sro:Sros_8193"/>
<keyword evidence="2" id="KW-1133">Transmembrane helix</keyword>
<feature type="transmembrane region" description="Helical" evidence="2">
    <location>
        <begin position="59"/>
        <end position="80"/>
    </location>
</feature>
<organism evidence="3 4">
    <name type="scientific">Streptosporangium roseum (strain ATCC 12428 / DSM 43021 / JCM 3005 / KCTC 9067 / NCIMB 10171 / NRRL 2505 / NI 9100)</name>
    <dbReference type="NCBI Taxonomy" id="479432"/>
    <lineage>
        <taxon>Bacteria</taxon>
        <taxon>Bacillati</taxon>
        <taxon>Actinomycetota</taxon>
        <taxon>Actinomycetes</taxon>
        <taxon>Streptosporangiales</taxon>
        <taxon>Streptosporangiaceae</taxon>
        <taxon>Streptosporangium</taxon>
    </lineage>
</organism>
<dbReference type="RefSeq" id="WP_012894573.1">
    <property type="nucleotide sequence ID" value="NC_013595.1"/>
</dbReference>
<dbReference type="STRING" id="479432.Sros_8193"/>
<sequence length="311" mass="32976">MRNIHEPLDRLARVHDGELTDQVSAAGAQALLASIVAGPGATTTAVTAPSPWRLRMPRLVAGALAAGALVIGVIVGPGVLGDESATSYANSAIAIELDGDQYVARIKDPLADHAKYTEAFHAVGLDIDLRLVPASPTAVGKFLSVRWSKSSGAGPARSASGGSLPTLKFTPENCGEPNQAGCELTMRVPADYTGNMSLSLGRRAEPGEEYKNPDWATAPGEMFGGVQLQDGRPVDAMLAEARRRDLTVEFSRIRPDAETGALSFEPLSADQVRGDWTVWHAWQVKAGVIRLLVTPERLPENPFEKGARPPS</sequence>
<dbReference type="Proteomes" id="UP000002029">
    <property type="component" value="Chromosome"/>
</dbReference>
<keyword evidence="2" id="KW-0472">Membrane</keyword>
<keyword evidence="4" id="KW-1185">Reference proteome</keyword>
<proteinExistence type="predicted"/>
<evidence type="ECO:0000313" key="3">
    <source>
        <dbReference type="EMBL" id="ACZ90843.1"/>
    </source>
</evidence>